<organism evidence="8 9">
    <name type="scientific">Tessaracoccus lapidicaptus</name>
    <dbReference type="NCBI Taxonomy" id="1427523"/>
    <lineage>
        <taxon>Bacteria</taxon>
        <taxon>Bacillati</taxon>
        <taxon>Actinomycetota</taxon>
        <taxon>Actinomycetes</taxon>
        <taxon>Propionibacteriales</taxon>
        <taxon>Propionibacteriaceae</taxon>
        <taxon>Tessaracoccus</taxon>
    </lineage>
</organism>
<evidence type="ECO:0000256" key="5">
    <source>
        <dbReference type="ARBA" id="ARBA00023136"/>
    </source>
</evidence>
<gene>
    <name evidence="7" type="primary">crgA</name>
    <name evidence="8" type="ORF">BCR15_06055</name>
</gene>
<keyword evidence="4 7" id="KW-1133">Transmembrane helix</keyword>
<sequence length="94" mass="10443">MPESRVRKSAVEKKKAKSRSELAEQRSETARLAPAGRSWVPAVFLPLGLIGVAWMVTWNLAYEHIGFMRALGDWNLAIGLGLIVASFVGMTMWK</sequence>
<dbReference type="Pfam" id="PF06781">
    <property type="entry name" value="CrgA"/>
    <property type="match status" value="1"/>
</dbReference>
<protein>
    <recommendedName>
        <fullName evidence="7">Cell division protein CrgA</fullName>
    </recommendedName>
</protein>
<keyword evidence="5 7" id="KW-0472">Membrane</keyword>
<comment type="similarity">
    <text evidence="7">Belongs to the CrgA family.</text>
</comment>
<evidence type="ECO:0000256" key="3">
    <source>
        <dbReference type="ARBA" id="ARBA00022692"/>
    </source>
</evidence>
<evidence type="ECO:0000256" key="1">
    <source>
        <dbReference type="ARBA" id="ARBA00022475"/>
    </source>
</evidence>
<keyword evidence="2 7" id="KW-0132">Cell division</keyword>
<comment type="function">
    <text evidence="7">Involved in cell division.</text>
</comment>
<keyword evidence="3 7" id="KW-0812">Transmembrane</keyword>
<dbReference type="Proteomes" id="UP000093501">
    <property type="component" value="Unassembled WGS sequence"/>
</dbReference>
<comment type="caution">
    <text evidence="8">The sequence shown here is derived from an EMBL/GenBank/DDBJ whole genome shotgun (WGS) entry which is preliminary data.</text>
</comment>
<name>A0A1C0AL83_9ACTN</name>
<dbReference type="InterPro" id="IPR009619">
    <property type="entry name" value="CrgA"/>
</dbReference>
<evidence type="ECO:0000313" key="9">
    <source>
        <dbReference type="Proteomes" id="UP000093501"/>
    </source>
</evidence>
<keyword evidence="6 7" id="KW-0131">Cell cycle</keyword>
<proteinExistence type="inferred from homology"/>
<evidence type="ECO:0000256" key="6">
    <source>
        <dbReference type="ARBA" id="ARBA00023306"/>
    </source>
</evidence>
<dbReference type="GO" id="GO:0005886">
    <property type="term" value="C:plasma membrane"/>
    <property type="evidence" value="ECO:0007669"/>
    <property type="project" value="UniProtKB-SubCell"/>
</dbReference>
<keyword evidence="1 7" id="KW-1003">Cell membrane</keyword>
<reference evidence="9" key="1">
    <citation type="submission" date="2016-07" db="EMBL/GenBank/DDBJ databases">
        <authorList>
            <person name="Florea S."/>
            <person name="Webb J.S."/>
            <person name="Jaromczyk J."/>
            <person name="Schardl C.L."/>
        </authorList>
    </citation>
    <scope>NUCLEOTIDE SEQUENCE [LARGE SCALE GENOMIC DNA]</scope>
    <source>
        <strain evidence="9">IPBSL-7</strain>
    </source>
</reference>
<dbReference type="EMBL" id="MBQD01000022">
    <property type="protein sequence ID" value="OCL33380.1"/>
    <property type="molecule type" value="Genomic_DNA"/>
</dbReference>
<evidence type="ECO:0000256" key="7">
    <source>
        <dbReference type="HAMAP-Rule" id="MF_00631"/>
    </source>
</evidence>
<accession>A0A1C0AL83</accession>
<evidence type="ECO:0000256" key="2">
    <source>
        <dbReference type="ARBA" id="ARBA00022618"/>
    </source>
</evidence>
<evidence type="ECO:0000256" key="4">
    <source>
        <dbReference type="ARBA" id="ARBA00022989"/>
    </source>
</evidence>
<comment type="subcellular location">
    <subcellularLocation>
        <location evidence="7">Cell membrane</location>
        <topology evidence="7">Multi-pass membrane protein</topology>
    </subcellularLocation>
</comment>
<dbReference type="GO" id="GO:0051301">
    <property type="term" value="P:cell division"/>
    <property type="evidence" value="ECO:0007669"/>
    <property type="project" value="UniProtKB-UniRule"/>
</dbReference>
<keyword evidence="9" id="KW-1185">Reference proteome</keyword>
<dbReference type="RefSeq" id="WP_068751945.1">
    <property type="nucleotide sequence ID" value="NZ_JBDXXE010000037.1"/>
</dbReference>
<dbReference type="HAMAP" id="MF_00631">
    <property type="entry name" value="CrgA"/>
    <property type="match status" value="1"/>
</dbReference>
<dbReference type="AlphaFoldDB" id="A0A1C0AL83"/>
<evidence type="ECO:0000313" key="8">
    <source>
        <dbReference type="EMBL" id="OCL33380.1"/>
    </source>
</evidence>